<dbReference type="PROSITE" id="PS50862">
    <property type="entry name" value="AA_TRNA_LIGASE_II"/>
    <property type="match status" value="1"/>
</dbReference>
<dbReference type="PRINTS" id="PR00982">
    <property type="entry name" value="TRNASYNTHLYS"/>
</dbReference>
<feature type="domain" description="Aminoacyl-transfer RNA synthetases class-II family profile" evidence="7">
    <location>
        <begin position="23"/>
        <end position="327"/>
    </location>
</feature>
<evidence type="ECO:0000259" key="7">
    <source>
        <dbReference type="PROSITE" id="PS50862"/>
    </source>
</evidence>
<evidence type="ECO:0000256" key="5">
    <source>
        <dbReference type="ARBA" id="ARBA00052794"/>
    </source>
</evidence>
<dbReference type="Proteomes" id="UP000502287">
    <property type="component" value="Chromosome"/>
</dbReference>
<protein>
    <recommendedName>
        <fullName evidence="6">Elongation factor P--(R)-beta-lysine ligase</fullName>
        <shortName evidence="6">EF-P--(R)-beta-lysine ligase</shortName>
        <ecNumber evidence="6">6.3.2.-</ecNumber>
    </recommendedName>
    <alternativeName>
        <fullName evidence="6">EF-P post-translational modification enzyme A</fullName>
    </alternativeName>
    <alternativeName>
        <fullName evidence="6">EF-P-lysine lysyltransferase</fullName>
    </alternativeName>
</protein>
<evidence type="ECO:0000256" key="1">
    <source>
        <dbReference type="ARBA" id="ARBA00011738"/>
    </source>
</evidence>
<dbReference type="GO" id="GO:0006430">
    <property type="term" value="P:lysyl-tRNA aminoacylation"/>
    <property type="evidence" value="ECO:0007669"/>
    <property type="project" value="InterPro"/>
</dbReference>
<feature type="binding site" evidence="6">
    <location>
        <begin position="80"/>
        <end position="82"/>
    </location>
    <ligand>
        <name>substrate</name>
    </ligand>
</feature>
<keyword evidence="2 6" id="KW-0436">Ligase</keyword>
<keyword evidence="3 6" id="KW-0547">Nucleotide-binding</keyword>
<evidence type="ECO:0000256" key="3">
    <source>
        <dbReference type="ARBA" id="ARBA00022741"/>
    </source>
</evidence>
<dbReference type="NCBIfam" id="TIGR00462">
    <property type="entry name" value="genX"/>
    <property type="match status" value="1"/>
</dbReference>
<keyword evidence="8" id="KW-0251">Elongation factor</keyword>
<dbReference type="PANTHER" id="PTHR42918:SF6">
    <property type="entry name" value="ELONGATION FACTOR P--(R)-BETA-LYSINE LIGASE"/>
    <property type="match status" value="1"/>
</dbReference>
<gene>
    <name evidence="6" type="primary">epmA</name>
    <name evidence="8" type="ORF">A4G17_01595</name>
    <name evidence="9" type="ORF">EDC49_1293</name>
</gene>
<dbReference type="EMBL" id="RKQT01000002">
    <property type="protein sequence ID" value="RPE93779.1"/>
    <property type="molecule type" value="Genomic_DNA"/>
</dbReference>
<dbReference type="GO" id="GO:0003746">
    <property type="term" value="F:translation elongation factor activity"/>
    <property type="evidence" value="ECO:0007669"/>
    <property type="project" value="UniProtKB-KW"/>
</dbReference>
<dbReference type="EC" id="6.3.2.-" evidence="6"/>
<dbReference type="RefSeq" id="WP_123956931.1">
    <property type="nucleotide sequence ID" value="NZ_CP015029.1"/>
</dbReference>
<comment type="function">
    <text evidence="6">With EpmB is involved in the beta-lysylation step of the post-translational modification of translation elongation factor P (EF-P). Catalyzes the ATP-dependent activation of (R)-beta-lysine produced by EpmB, forming a lysyl-adenylate, from which the beta-lysyl moiety is then transferred to the epsilon-amino group of a conserved specific lysine residue in EF-P.</text>
</comment>
<comment type="subunit">
    <text evidence="1 6">Homodimer.</text>
</comment>
<feature type="binding site" evidence="6">
    <location>
        <position position="113"/>
    </location>
    <ligand>
        <name>ATP</name>
        <dbReference type="ChEBI" id="CHEBI:30616"/>
    </ligand>
</feature>
<evidence type="ECO:0000313" key="10">
    <source>
        <dbReference type="Proteomes" id="UP000276901"/>
    </source>
</evidence>
<dbReference type="InterPro" id="IPR045864">
    <property type="entry name" value="aa-tRNA-synth_II/BPL/LPL"/>
</dbReference>
<dbReference type="KEGG" id="fcl:A4G17_01595"/>
<dbReference type="InterPro" id="IPR006195">
    <property type="entry name" value="aa-tRNA-synth_II"/>
</dbReference>
<dbReference type="PANTHER" id="PTHR42918">
    <property type="entry name" value="LYSYL-TRNA SYNTHETASE"/>
    <property type="match status" value="1"/>
</dbReference>
<dbReference type="GO" id="GO:0005829">
    <property type="term" value="C:cytosol"/>
    <property type="evidence" value="ECO:0007669"/>
    <property type="project" value="TreeGrafter"/>
</dbReference>
<dbReference type="NCBIfam" id="NF006828">
    <property type="entry name" value="PRK09350.1"/>
    <property type="match status" value="1"/>
</dbReference>
<feature type="binding site" evidence="6">
    <location>
        <position position="253"/>
    </location>
    <ligand>
        <name>substrate</name>
    </ligand>
</feature>
<dbReference type="Pfam" id="PF00152">
    <property type="entry name" value="tRNA-synt_2"/>
    <property type="match status" value="1"/>
</dbReference>
<evidence type="ECO:0000256" key="4">
    <source>
        <dbReference type="ARBA" id="ARBA00022840"/>
    </source>
</evidence>
<evidence type="ECO:0000256" key="2">
    <source>
        <dbReference type="ARBA" id="ARBA00022598"/>
    </source>
</evidence>
<dbReference type="HAMAP" id="MF_00174">
    <property type="entry name" value="EF_P_modif_A"/>
    <property type="match status" value="1"/>
</dbReference>
<dbReference type="FunFam" id="3.30.930.10:FF:000017">
    <property type="entry name" value="Elongation factor P--(R)-beta-lysine ligase"/>
    <property type="match status" value="1"/>
</dbReference>
<evidence type="ECO:0000256" key="6">
    <source>
        <dbReference type="HAMAP-Rule" id="MF_00174"/>
    </source>
</evidence>
<reference evidence="9 10" key="2">
    <citation type="submission" date="2018-11" db="EMBL/GenBank/DDBJ databases">
        <title>Genomic Encyclopedia of Type Strains, Phase IV (KMG-IV): sequencing the most valuable type-strain genomes for metagenomic binning, comparative biology and taxonomic classification.</title>
        <authorList>
            <person name="Goeker M."/>
        </authorList>
    </citation>
    <scope>NUCLEOTIDE SEQUENCE [LARGE SCALE GENOMIC DNA]</scope>
    <source>
        <strain evidence="9 10">DSM 25797</strain>
    </source>
</reference>
<dbReference type="EMBL" id="CP015029">
    <property type="protein sequence ID" value="QIM64237.1"/>
    <property type="molecule type" value="Genomic_DNA"/>
</dbReference>
<reference evidence="8 11" key="1">
    <citation type="submission" date="2016-03" db="EMBL/GenBank/DDBJ databases">
        <authorList>
            <person name="Hansen M.J."/>
            <person name="Bojesen A.M."/>
            <person name="Planet P."/>
        </authorList>
    </citation>
    <scope>NUCLEOTIDE SEQUENCE [LARGE SCALE GENOMIC DNA]</scope>
    <source>
        <strain evidence="8 11">HPA 21</strain>
    </source>
</reference>
<dbReference type="GO" id="GO:0016880">
    <property type="term" value="F:acid-ammonia (or amide) ligase activity"/>
    <property type="evidence" value="ECO:0007669"/>
    <property type="project" value="UniProtKB-UniRule"/>
</dbReference>
<dbReference type="SUPFAM" id="SSF55681">
    <property type="entry name" value="Class II aaRS and biotin synthetases"/>
    <property type="match status" value="1"/>
</dbReference>
<sequence length="327" mass="37778">MENLQNCSLDWKPSASIKNLIQRAKIIHEIRQFFTERGVLEVETPAMSEFSVTDVHLSTFSTQFLSPFANQAKRLHLITSPEYHMKRLLACGSGPIFQLCRVFRNEEAGKRHNPEFTMLEWYRPHFDMYRLINEVDDLLQQILDCEPAESFSYQFVFQTYVGLDPLSASKSQLVAKAREHGLQCDENEQRDTLLQFLFSEVVEAHIGKERPTVVYHFPATQAALAQISTEDHRIAERFEFYYKGLELANGFHELSDANEQFRRFEQDNKQREEMGLPRQQLDSRFLEALKAGIPNCSGVALGVDRLLMIAMDADRIDEVMAFSVDRA</sequence>
<dbReference type="InterPro" id="IPR018149">
    <property type="entry name" value="Lys-tRNA-synth_II_C"/>
</dbReference>
<dbReference type="InterPro" id="IPR004364">
    <property type="entry name" value="Aa-tRNA-synt_II"/>
</dbReference>
<dbReference type="Proteomes" id="UP000276901">
    <property type="component" value="Unassembled WGS sequence"/>
</dbReference>
<evidence type="ECO:0000313" key="9">
    <source>
        <dbReference type="EMBL" id="RPE93779.1"/>
    </source>
</evidence>
<feature type="binding site" evidence="6">
    <location>
        <position position="122"/>
    </location>
    <ligand>
        <name>substrate</name>
    </ligand>
</feature>
<dbReference type="GO" id="GO:0004824">
    <property type="term" value="F:lysine-tRNA ligase activity"/>
    <property type="evidence" value="ECO:0007669"/>
    <property type="project" value="InterPro"/>
</dbReference>
<feature type="binding site" evidence="6">
    <location>
        <position position="302"/>
    </location>
    <ligand>
        <name>ATP</name>
        <dbReference type="ChEBI" id="CHEBI:30616"/>
    </ligand>
</feature>
<proteinExistence type="inferred from homology"/>
<keyword evidence="8" id="KW-0648">Protein biosynthesis</keyword>
<evidence type="ECO:0000313" key="11">
    <source>
        <dbReference type="Proteomes" id="UP000502287"/>
    </source>
</evidence>
<organism evidence="8 11">
    <name type="scientific">Frederiksenia canicola</name>
    <dbReference type="NCBI Taxonomy" id="123824"/>
    <lineage>
        <taxon>Bacteria</taxon>
        <taxon>Pseudomonadati</taxon>
        <taxon>Pseudomonadota</taxon>
        <taxon>Gammaproteobacteria</taxon>
        <taxon>Pasteurellales</taxon>
        <taxon>Pasteurellaceae</taxon>
        <taxon>Frederiksenia</taxon>
    </lineage>
</organism>
<comment type="catalytic activity">
    <reaction evidence="5">
        <text>D-beta-lysine + L-lysyl-[protein] + ATP = N(6)-((3R)-3,6-diaminohexanoyl)-L-lysyl-[protein] + AMP + diphosphate + H(+)</text>
        <dbReference type="Rhea" id="RHEA:83435"/>
        <dbReference type="Rhea" id="RHEA-COMP:9752"/>
        <dbReference type="Rhea" id="RHEA-COMP:20131"/>
        <dbReference type="ChEBI" id="CHEBI:15378"/>
        <dbReference type="ChEBI" id="CHEBI:29969"/>
        <dbReference type="ChEBI" id="CHEBI:30616"/>
        <dbReference type="ChEBI" id="CHEBI:33019"/>
        <dbReference type="ChEBI" id="CHEBI:84138"/>
        <dbReference type="ChEBI" id="CHEBI:156053"/>
        <dbReference type="ChEBI" id="CHEBI:456215"/>
    </reaction>
    <physiologicalReaction direction="left-to-right" evidence="5">
        <dbReference type="Rhea" id="RHEA:83436"/>
    </physiologicalReaction>
</comment>
<comment type="similarity">
    <text evidence="6">Belongs to the class-II aminoacyl-tRNA synthetase family. EpmA subfamily.</text>
</comment>
<dbReference type="AlphaFoldDB" id="A0AAE6X555"/>
<feature type="binding site" evidence="6">
    <location>
        <begin position="104"/>
        <end position="106"/>
    </location>
    <ligand>
        <name>ATP</name>
        <dbReference type="ChEBI" id="CHEBI:30616"/>
    </ligand>
</feature>
<keyword evidence="10" id="KW-1185">Reference proteome</keyword>
<dbReference type="GO" id="GO:0000049">
    <property type="term" value="F:tRNA binding"/>
    <property type="evidence" value="ECO:0007669"/>
    <property type="project" value="TreeGrafter"/>
</dbReference>
<dbReference type="GO" id="GO:0005524">
    <property type="term" value="F:ATP binding"/>
    <property type="evidence" value="ECO:0007669"/>
    <property type="project" value="UniProtKB-UniRule"/>
</dbReference>
<feature type="binding site" evidence="6">
    <location>
        <begin position="246"/>
        <end position="247"/>
    </location>
    <ligand>
        <name>ATP</name>
        <dbReference type="ChEBI" id="CHEBI:30616"/>
    </ligand>
</feature>
<dbReference type="InterPro" id="IPR004525">
    <property type="entry name" value="EpmA"/>
</dbReference>
<accession>A0AAE6X555</accession>
<evidence type="ECO:0000313" key="8">
    <source>
        <dbReference type="EMBL" id="QIM64237.1"/>
    </source>
</evidence>
<name>A0AAE6X555_9PAST</name>
<keyword evidence="4 6" id="KW-0067">ATP-binding</keyword>
<dbReference type="Gene3D" id="3.30.930.10">
    <property type="entry name" value="Bira Bifunctional Protein, Domain 2"/>
    <property type="match status" value="1"/>
</dbReference>